<reference evidence="4" key="2">
    <citation type="submission" date="2018-05" db="EMBL/GenBank/DDBJ databases">
        <authorList>
            <person name="Ferrari B."/>
        </authorList>
    </citation>
    <scope>NUCLEOTIDE SEQUENCE</scope>
    <source>
        <strain evidence="4">RRmetagenome_bin12</strain>
    </source>
</reference>
<dbReference type="RefSeq" id="WP_337312714.1">
    <property type="nucleotide sequence ID" value="NZ_JAEKNS010000124.1"/>
</dbReference>
<evidence type="ECO:0000313" key="6">
    <source>
        <dbReference type="Proteomes" id="UP000606991"/>
    </source>
</evidence>
<evidence type="ECO:0000313" key="4">
    <source>
        <dbReference type="EMBL" id="PZR82983.1"/>
    </source>
</evidence>
<dbReference type="GO" id="GO:0004407">
    <property type="term" value="F:histone deacetylase activity"/>
    <property type="evidence" value="ECO:0007669"/>
    <property type="project" value="TreeGrafter"/>
</dbReference>
<dbReference type="PRINTS" id="PR01270">
    <property type="entry name" value="HDASUPER"/>
</dbReference>
<name>A0A2W5ZCG3_9BACT</name>
<evidence type="ECO:0000313" key="5">
    <source>
        <dbReference type="Proteomes" id="UP000248724"/>
    </source>
</evidence>
<evidence type="ECO:0000259" key="2">
    <source>
        <dbReference type="Pfam" id="PF00850"/>
    </source>
</evidence>
<dbReference type="SUPFAM" id="SSF52768">
    <property type="entry name" value="Arginase/deacetylase"/>
    <property type="match status" value="1"/>
</dbReference>
<dbReference type="EMBL" id="QHBU01000050">
    <property type="protein sequence ID" value="PZR82983.1"/>
    <property type="molecule type" value="Genomic_DNA"/>
</dbReference>
<organism evidence="4 5">
    <name type="scientific">Candidatus Aeolococcus gillhamiae</name>
    <dbReference type="NCBI Taxonomy" id="3127015"/>
    <lineage>
        <taxon>Bacteria</taxon>
        <taxon>Bacillati</taxon>
        <taxon>Candidatus Dormiibacterota</taxon>
        <taxon>Candidatus Dormibacteria</taxon>
        <taxon>Candidatus Aeolococcales</taxon>
        <taxon>Candidatus Aeolococcaceae</taxon>
        <taxon>Candidatus Aeolococcus</taxon>
    </lineage>
</organism>
<accession>A0A934JTP5</accession>
<dbReference type="InterPro" id="IPR023696">
    <property type="entry name" value="Ureohydrolase_dom_sf"/>
</dbReference>
<accession>A0A2W5ZCG3</accession>
<dbReference type="Gene3D" id="3.40.800.20">
    <property type="entry name" value="Histone deacetylase domain"/>
    <property type="match status" value="1"/>
</dbReference>
<proteinExistence type="inferred from homology"/>
<evidence type="ECO:0000313" key="3">
    <source>
        <dbReference type="EMBL" id="MBJ7595526.1"/>
    </source>
</evidence>
<dbReference type="AlphaFoldDB" id="A0A2W5ZCG3"/>
<dbReference type="InterPro" id="IPR000286">
    <property type="entry name" value="HDACs"/>
</dbReference>
<dbReference type="PANTHER" id="PTHR10625:SF10">
    <property type="entry name" value="HISTONE DEACETYLASE HDAC1"/>
    <property type="match status" value="1"/>
</dbReference>
<dbReference type="PANTHER" id="PTHR10625">
    <property type="entry name" value="HISTONE DEACETYLASE HDAC1-RELATED"/>
    <property type="match status" value="1"/>
</dbReference>
<dbReference type="InterPro" id="IPR023801">
    <property type="entry name" value="His_deacetylse_dom"/>
</dbReference>
<sequence length="313" mass="32418">MARVAVLEDADARHVAHFAPRHPERPDRVEAIRAHLAATPGLRELPRLAAEPVDDGDLLLVHDAHHIARVAALCAAGGGHFDADTFATAESDLAARVSAGGAVRAVEAVVTAEFDATFAVVRPPGHHATLSSAMGFCLYNNVAVAVQHARHVLGVGHVAIVDIDVHHGNGSEATFWSDPDVLYASLHQHPFYPGTGAAGDRGGAQANGLTVNVPLPGGTSAEAWLGAFDGAVLPALRAFEPELVVVSCGFDAHRDDPLAELLLDTQTYAAVADRLASLSAPAGGRTAWILEGGYDLDALAASTQAVLEVLVAA</sequence>
<feature type="domain" description="Histone deacetylase" evidence="2">
    <location>
        <begin position="22"/>
        <end position="310"/>
    </location>
</feature>
<dbReference type="GO" id="GO:0040029">
    <property type="term" value="P:epigenetic regulation of gene expression"/>
    <property type="evidence" value="ECO:0007669"/>
    <property type="project" value="TreeGrafter"/>
</dbReference>
<comment type="caution">
    <text evidence="4">The sequence shown here is derived from an EMBL/GenBank/DDBJ whole genome shotgun (WGS) entry which is preliminary data.</text>
</comment>
<reference evidence="3 6" key="3">
    <citation type="submission" date="2020-10" db="EMBL/GenBank/DDBJ databases">
        <title>Ca. Dormibacterota MAGs.</title>
        <authorList>
            <person name="Montgomery K."/>
        </authorList>
    </citation>
    <scope>NUCLEOTIDE SEQUENCE [LARGE SCALE GENOMIC DNA]</scope>
    <source>
        <strain evidence="3">SC8812_S17_18</strain>
    </source>
</reference>
<comment type="similarity">
    <text evidence="1">Belongs to the histone deacetylase family.</text>
</comment>
<dbReference type="EMBL" id="JAEKNS010000124">
    <property type="protein sequence ID" value="MBJ7595526.1"/>
    <property type="molecule type" value="Genomic_DNA"/>
</dbReference>
<dbReference type="Proteomes" id="UP000248724">
    <property type="component" value="Unassembled WGS sequence"/>
</dbReference>
<gene>
    <name evidence="4" type="ORF">DLM65_02905</name>
    <name evidence="3" type="ORF">JF886_11840</name>
</gene>
<protein>
    <submittedName>
        <fullName evidence="3">Histone deacetylase</fullName>
    </submittedName>
</protein>
<dbReference type="Pfam" id="PF00850">
    <property type="entry name" value="Hist_deacetyl"/>
    <property type="match status" value="1"/>
</dbReference>
<dbReference type="Proteomes" id="UP000606991">
    <property type="component" value="Unassembled WGS sequence"/>
</dbReference>
<dbReference type="InterPro" id="IPR037138">
    <property type="entry name" value="His_deacetylse_dom_sf"/>
</dbReference>
<evidence type="ECO:0000256" key="1">
    <source>
        <dbReference type="ARBA" id="ARBA00005947"/>
    </source>
</evidence>
<reference evidence="4 5" key="1">
    <citation type="journal article" date="2017" name="Nature">
        <title>Atmospheric trace gases support primary production in Antarctic desert surface soil.</title>
        <authorList>
            <person name="Ji M."/>
            <person name="Greening C."/>
            <person name="Vanwonterghem I."/>
            <person name="Carere C.R."/>
            <person name="Bay S.K."/>
            <person name="Steen J.A."/>
            <person name="Montgomery K."/>
            <person name="Lines T."/>
            <person name="Beardall J."/>
            <person name="van Dorst J."/>
            <person name="Snape I."/>
            <person name="Stott M.B."/>
            <person name="Hugenholtz P."/>
            <person name="Ferrari B.C."/>
        </authorList>
    </citation>
    <scope>NUCLEOTIDE SEQUENCE [LARGE SCALE GENOMIC DNA]</scope>
    <source>
        <strain evidence="4">RRmetagenome_bin12</strain>
    </source>
</reference>
<dbReference type="CDD" id="cd09992">
    <property type="entry name" value="HDAC_classII"/>
    <property type="match status" value="1"/>
</dbReference>